<keyword evidence="1" id="KW-1133">Transmembrane helix</keyword>
<keyword evidence="3" id="KW-1185">Reference proteome</keyword>
<keyword evidence="1" id="KW-0812">Transmembrane</keyword>
<dbReference type="OrthoDB" id="9842781at2"/>
<evidence type="ECO:0000256" key="1">
    <source>
        <dbReference type="SAM" id="Phobius"/>
    </source>
</evidence>
<protein>
    <recommendedName>
        <fullName evidence="4">DUF3592 domain-containing protein</fullName>
    </recommendedName>
</protein>
<gene>
    <name evidence="2" type="ORF">D3874_14910</name>
</gene>
<dbReference type="Proteomes" id="UP000284605">
    <property type="component" value="Unassembled WGS sequence"/>
</dbReference>
<feature type="transmembrane region" description="Helical" evidence="1">
    <location>
        <begin position="148"/>
        <end position="168"/>
    </location>
</feature>
<evidence type="ECO:0008006" key="4">
    <source>
        <dbReference type="Google" id="ProtNLM"/>
    </source>
</evidence>
<sequence>MSDVPVVQAFPKRPIAIKVVAADVRRRRLMLVGALLLFLPLVWYGNSTLQRWSLRADLRERGVTAEVLNAEGSCLSRRGVSGDTPRGCDYDIRYAVRPEHGGGEREASVYLPGAPPLVFAPSVLYDPQDPSRVMTERAVQQDDRIVDIAIPTALLTLMPLLALLVWFATGKGALVKAAAAPRPAIVAIERAVRRQNRLEIWFRKPDGKGQGMRSFPKGGPLLVAPPPGAAPDKQWALALLNLSGYPILLDEELAELELTEAERGAIYRAARG</sequence>
<accession>A0A418WDP0</accession>
<comment type="caution">
    <text evidence="2">The sequence shown here is derived from an EMBL/GenBank/DDBJ whole genome shotgun (WGS) entry which is preliminary data.</text>
</comment>
<dbReference type="RefSeq" id="WP_119778783.1">
    <property type="nucleotide sequence ID" value="NZ_QYUK01000011.1"/>
</dbReference>
<reference evidence="2 3" key="1">
    <citation type="submission" date="2018-09" db="EMBL/GenBank/DDBJ databases">
        <authorList>
            <person name="Zhu H."/>
        </authorList>
    </citation>
    <scope>NUCLEOTIDE SEQUENCE [LARGE SCALE GENOMIC DNA]</scope>
    <source>
        <strain evidence="2 3">K1W22B-8</strain>
    </source>
</reference>
<proteinExistence type="predicted"/>
<evidence type="ECO:0000313" key="2">
    <source>
        <dbReference type="EMBL" id="RJF88147.1"/>
    </source>
</evidence>
<keyword evidence="1" id="KW-0472">Membrane</keyword>
<dbReference type="AlphaFoldDB" id="A0A418WDP0"/>
<evidence type="ECO:0000313" key="3">
    <source>
        <dbReference type="Proteomes" id="UP000284605"/>
    </source>
</evidence>
<name>A0A418WDP0_9PROT</name>
<organism evidence="2 3">
    <name type="scientific">Oleomonas cavernae</name>
    <dbReference type="NCBI Taxonomy" id="2320859"/>
    <lineage>
        <taxon>Bacteria</taxon>
        <taxon>Pseudomonadati</taxon>
        <taxon>Pseudomonadota</taxon>
        <taxon>Alphaproteobacteria</taxon>
        <taxon>Acetobacterales</taxon>
        <taxon>Acetobacteraceae</taxon>
        <taxon>Oleomonas</taxon>
    </lineage>
</organism>
<feature type="transmembrane region" description="Helical" evidence="1">
    <location>
        <begin position="28"/>
        <end position="45"/>
    </location>
</feature>
<dbReference type="EMBL" id="QYUK01000011">
    <property type="protein sequence ID" value="RJF88147.1"/>
    <property type="molecule type" value="Genomic_DNA"/>
</dbReference>